<dbReference type="InterPro" id="IPR008331">
    <property type="entry name" value="Ferritin_DPS_dom"/>
</dbReference>
<comment type="caution">
    <text evidence="4">The sequence shown here is derived from an EMBL/GenBank/DDBJ whole genome shotgun (WGS) entry which is preliminary data.</text>
</comment>
<dbReference type="PANTHER" id="PTHR42932:SF1">
    <property type="entry name" value="GENERAL STRESS PROTEIN 20U"/>
    <property type="match status" value="1"/>
</dbReference>
<dbReference type="PRINTS" id="PR01346">
    <property type="entry name" value="HELNAPAPROT"/>
</dbReference>
<reference evidence="4 5" key="1">
    <citation type="submission" date="2023-07" db="EMBL/GenBank/DDBJ databases">
        <title>Paenibacillus sp. JX-17 nov. isolated from soil.</title>
        <authorList>
            <person name="Wan Y."/>
            <person name="Liu B."/>
        </authorList>
    </citation>
    <scope>NUCLEOTIDE SEQUENCE [LARGE SCALE GENOMIC DNA]</scope>
    <source>
        <strain evidence="4 5">JX-17</strain>
    </source>
</reference>
<proteinExistence type="inferred from homology"/>
<dbReference type="SUPFAM" id="SSF47240">
    <property type="entry name" value="Ferritin-like"/>
    <property type="match status" value="1"/>
</dbReference>
<dbReference type="Pfam" id="PF00210">
    <property type="entry name" value="Ferritin"/>
    <property type="match status" value="1"/>
</dbReference>
<organism evidence="4 5">
    <name type="scientific">Paenibacillus lacisoli</name>
    <dbReference type="NCBI Taxonomy" id="3064525"/>
    <lineage>
        <taxon>Bacteria</taxon>
        <taxon>Bacillati</taxon>
        <taxon>Bacillota</taxon>
        <taxon>Bacilli</taxon>
        <taxon>Bacillales</taxon>
        <taxon>Paenibacillaceae</taxon>
        <taxon>Paenibacillus</taxon>
    </lineage>
</organism>
<evidence type="ECO:0000313" key="5">
    <source>
        <dbReference type="Proteomes" id="UP001240171"/>
    </source>
</evidence>
<dbReference type="InterPro" id="IPR012347">
    <property type="entry name" value="Ferritin-like"/>
</dbReference>
<dbReference type="RefSeq" id="WP_305023606.1">
    <property type="nucleotide sequence ID" value="NZ_JAUQTB010000003.1"/>
</dbReference>
<evidence type="ECO:0000256" key="2">
    <source>
        <dbReference type="RuleBase" id="RU003875"/>
    </source>
</evidence>
<dbReference type="EMBL" id="JAUQTB010000003">
    <property type="protein sequence ID" value="MDO7906412.1"/>
    <property type="molecule type" value="Genomic_DNA"/>
</dbReference>
<dbReference type="CDD" id="cd01043">
    <property type="entry name" value="DPS"/>
    <property type="match status" value="1"/>
</dbReference>
<evidence type="ECO:0000313" key="4">
    <source>
        <dbReference type="EMBL" id="MDO7906412.1"/>
    </source>
</evidence>
<sequence length="154" mass="16983">MSTQTVNTTSVQLQESLNRQIASFSILYTKLHNFHWYVKGPQFFTLHAKFEELYDEAAEQLDTVAERLLAIGGRPAATLSEHLKLSVIEEAGGSLSAEQMVKAVIDDFGKLSSELDNGIEAAETADDAGTADLLTGIRKGLDKHRWMLNAFLGR</sequence>
<dbReference type="InterPro" id="IPR009078">
    <property type="entry name" value="Ferritin-like_SF"/>
</dbReference>
<dbReference type="PIRSF" id="PIRSF005900">
    <property type="entry name" value="Dps"/>
    <property type="match status" value="1"/>
</dbReference>
<name>A0ABT9CAZ2_9BACL</name>
<dbReference type="Gene3D" id="1.20.1260.10">
    <property type="match status" value="1"/>
</dbReference>
<dbReference type="PANTHER" id="PTHR42932">
    <property type="entry name" value="GENERAL STRESS PROTEIN 20U"/>
    <property type="match status" value="1"/>
</dbReference>
<keyword evidence="5" id="KW-1185">Reference proteome</keyword>
<dbReference type="InterPro" id="IPR002177">
    <property type="entry name" value="DPS_DNA-bd"/>
</dbReference>
<evidence type="ECO:0000256" key="1">
    <source>
        <dbReference type="ARBA" id="ARBA00009497"/>
    </source>
</evidence>
<dbReference type="Proteomes" id="UP001240171">
    <property type="component" value="Unassembled WGS sequence"/>
</dbReference>
<accession>A0ABT9CAZ2</accession>
<comment type="similarity">
    <text evidence="1 2">Belongs to the Dps family.</text>
</comment>
<feature type="domain" description="Ferritin/DPS" evidence="3">
    <location>
        <begin position="15"/>
        <end position="153"/>
    </location>
</feature>
<dbReference type="InterPro" id="IPR023188">
    <property type="entry name" value="DPS_DNA-bd_CS"/>
</dbReference>
<gene>
    <name evidence="4" type="ORF">Q5741_08275</name>
</gene>
<protein>
    <submittedName>
        <fullName evidence="4">Dps family protein</fullName>
    </submittedName>
</protein>
<dbReference type="PROSITE" id="PS00818">
    <property type="entry name" value="DPS_1"/>
    <property type="match status" value="1"/>
</dbReference>
<dbReference type="PROSITE" id="PS00819">
    <property type="entry name" value="DPS_2"/>
    <property type="match status" value="1"/>
</dbReference>
<evidence type="ECO:0000259" key="3">
    <source>
        <dbReference type="Pfam" id="PF00210"/>
    </source>
</evidence>